<dbReference type="PANTHER" id="PTHR36721:SF17">
    <property type="entry name" value="PROTEIN, PUTATIVE-RELATED"/>
    <property type="match status" value="1"/>
</dbReference>
<accession>A0A2K3MJ07</accession>
<proteinExistence type="predicted"/>
<keyword evidence="2" id="KW-0472">Membrane</keyword>
<comment type="caution">
    <text evidence="3">The sequence shown here is derived from an EMBL/GenBank/DDBJ whole genome shotgun (WGS) entry which is preliminary data.</text>
</comment>
<organism evidence="3 4">
    <name type="scientific">Trifolium pratense</name>
    <name type="common">Red clover</name>
    <dbReference type="NCBI Taxonomy" id="57577"/>
    <lineage>
        <taxon>Eukaryota</taxon>
        <taxon>Viridiplantae</taxon>
        <taxon>Streptophyta</taxon>
        <taxon>Embryophyta</taxon>
        <taxon>Tracheophyta</taxon>
        <taxon>Spermatophyta</taxon>
        <taxon>Magnoliopsida</taxon>
        <taxon>eudicotyledons</taxon>
        <taxon>Gunneridae</taxon>
        <taxon>Pentapetalae</taxon>
        <taxon>rosids</taxon>
        <taxon>fabids</taxon>
        <taxon>Fabales</taxon>
        <taxon>Fabaceae</taxon>
        <taxon>Papilionoideae</taxon>
        <taxon>50 kb inversion clade</taxon>
        <taxon>NPAAA clade</taxon>
        <taxon>Hologalegina</taxon>
        <taxon>IRL clade</taxon>
        <taxon>Trifolieae</taxon>
        <taxon>Trifolium</taxon>
    </lineage>
</organism>
<evidence type="ECO:0000256" key="2">
    <source>
        <dbReference type="SAM" id="Phobius"/>
    </source>
</evidence>
<keyword evidence="2" id="KW-0812">Transmembrane</keyword>
<keyword evidence="2" id="KW-1133">Transmembrane helix</keyword>
<feature type="compositionally biased region" description="Pro residues" evidence="1">
    <location>
        <begin position="1"/>
        <end position="54"/>
    </location>
</feature>
<reference evidence="3 4" key="2">
    <citation type="journal article" date="2017" name="Front. Plant Sci.">
        <title>Gene Classification and Mining of Molecular Markers Useful in Red Clover (Trifolium pratense) Breeding.</title>
        <authorList>
            <person name="Istvanek J."/>
            <person name="Dluhosova J."/>
            <person name="Dluhos P."/>
            <person name="Patkova L."/>
            <person name="Nedelnik J."/>
            <person name="Repkova J."/>
        </authorList>
    </citation>
    <scope>NUCLEOTIDE SEQUENCE [LARGE SCALE GENOMIC DNA]</scope>
    <source>
        <strain evidence="4">cv. Tatra</strain>
        <tissue evidence="3">Young leaves</tissue>
    </source>
</reference>
<dbReference type="AlphaFoldDB" id="A0A2K3MJ07"/>
<protein>
    <submittedName>
        <fullName evidence="3">Uncharacterized protein</fullName>
    </submittedName>
</protein>
<evidence type="ECO:0000256" key="1">
    <source>
        <dbReference type="SAM" id="MobiDB-lite"/>
    </source>
</evidence>
<dbReference type="EMBL" id="ASHM01063803">
    <property type="protein sequence ID" value="PNX90729.1"/>
    <property type="molecule type" value="Genomic_DNA"/>
</dbReference>
<dbReference type="PRINTS" id="PR01217">
    <property type="entry name" value="PRICHEXTENSN"/>
</dbReference>
<evidence type="ECO:0000313" key="3">
    <source>
        <dbReference type="EMBL" id="PNX90729.1"/>
    </source>
</evidence>
<feature type="region of interest" description="Disordered" evidence="1">
    <location>
        <begin position="1"/>
        <end position="68"/>
    </location>
</feature>
<dbReference type="PANTHER" id="PTHR36721">
    <property type="entry name" value="PROLINE-RICH FAMILY PROTEIN"/>
    <property type="match status" value="1"/>
</dbReference>
<sequence>MPAPSPNSPSPAPNPTPPSPTPAPPVPTPTPSPSPNPNSTPPSPSPNAPKPAPPADGRGGPAGLSGGQKAGIVIGTLLGAALLGFFGMVCWKRQSNIRRNRYSNAARNIEL</sequence>
<gene>
    <name evidence="3" type="ORF">L195_g046854</name>
</gene>
<feature type="compositionally biased region" description="Gly residues" evidence="1">
    <location>
        <begin position="57"/>
        <end position="68"/>
    </location>
</feature>
<evidence type="ECO:0000313" key="4">
    <source>
        <dbReference type="Proteomes" id="UP000236291"/>
    </source>
</evidence>
<dbReference type="Proteomes" id="UP000236291">
    <property type="component" value="Unassembled WGS sequence"/>
</dbReference>
<reference evidence="3 4" key="1">
    <citation type="journal article" date="2014" name="Am. J. Bot.">
        <title>Genome assembly and annotation for red clover (Trifolium pratense; Fabaceae).</title>
        <authorList>
            <person name="Istvanek J."/>
            <person name="Jaros M."/>
            <person name="Krenek A."/>
            <person name="Repkova J."/>
        </authorList>
    </citation>
    <scope>NUCLEOTIDE SEQUENCE [LARGE SCALE GENOMIC DNA]</scope>
    <source>
        <strain evidence="4">cv. Tatra</strain>
        <tissue evidence="3">Young leaves</tissue>
    </source>
</reference>
<name>A0A2K3MJ07_TRIPR</name>
<feature type="transmembrane region" description="Helical" evidence="2">
    <location>
        <begin position="70"/>
        <end position="91"/>
    </location>
</feature>